<proteinExistence type="inferred from homology"/>
<comment type="similarity">
    <text evidence="4 10">Belongs to the NAD(P)-dependent epimerase/dehydratase family.</text>
</comment>
<dbReference type="EC" id="5.1.3.2" evidence="5 10"/>
<comment type="subunit">
    <text evidence="10">Homodimer.</text>
</comment>
<evidence type="ECO:0000256" key="6">
    <source>
        <dbReference type="ARBA" id="ARBA00018569"/>
    </source>
</evidence>
<dbReference type="Proteomes" id="UP000539175">
    <property type="component" value="Unassembled WGS sequence"/>
</dbReference>
<accession>A0A7X0AW59</accession>
<dbReference type="InterPro" id="IPR005886">
    <property type="entry name" value="UDP_G4E"/>
</dbReference>
<dbReference type="EMBL" id="JACIIZ010000001">
    <property type="protein sequence ID" value="MBB6249789.1"/>
    <property type="molecule type" value="Genomic_DNA"/>
</dbReference>
<dbReference type="SUPFAM" id="SSF51735">
    <property type="entry name" value="NAD(P)-binding Rossmann-fold domains"/>
    <property type="match status" value="1"/>
</dbReference>
<dbReference type="GO" id="GO:0033499">
    <property type="term" value="P:galactose catabolic process via UDP-galactose, Leloir pathway"/>
    <property type="evidence" value="ECO:0007669"/>
    <property type="project" value="TreeGrafter"/>
</dbReference>
<evidence type="ECO:0000256" key="1">
    <source>
        <dbReference type="ARBA" id="ARBA00000083"/>
    </source>
</evidence>
<evidence type="ECO:0000313" key="12">
    <source>
        <dbReference type="EMBL" id="MBB6249789.1"/>
    </source>
</evidence>
<evidence type="ECO:0000256" key="7">
    <source>
        <dbReference type="ARBA" id="ARBA00023027"/>
    </source>
</evidence>
<dbReference type="PANTHER" id="PTHR43725">
    <property type="entry name" value="UDP-GLUCOSE 4-EPIMERASE"/>
    <property type="match status" value="1"/>
</dbReference>
<dbReference type="GO" id="GO:0003978">
    <property type="term" value="F:UDP-glucose 4-epimerase activity"/>
    <property type="evidence" value="ECO:0007669"/>
    <property type="project" value="UniProtKB-UniRule"/>
</dbReference>
<evidence type="ECO:0000256" key="9">
    <source>
        <dbReference type="ARBA" id="ARBA00023277"/>
    </source>
</evidence>
<keyword evidence="9 10" id="KW-0119">Carbohydrate metabolism</keyword>
<evidence type="ECO:0000256" key="5">
    <source>
        <dbReference type="ARBA" id="ARBA00013189"/>
    </source>
</evidence>
<evidence type="ECO:0000256" key="10">
    <source>
        <dbReference type="RuleBase" id="RU366046"/>
    </source>
</evidence>
<name>A0A7X0AW59_9PROT</name>
<comment type="catalytic activity">
    <reaction evidence="1 10">
        <text>UDP-alpha-D-glucose = UDP-alpha-D-galactose</text>
        <dbReference type="Rhea" id="RHEA:22168"/>
        <dbReference type="ChEBI" id="CHEBI:58885"/>
        <dbReference type="ChEBI" id="CHEBI:66914"/>
        <dbReference type="EC" id="5.1.3.2"/>
    </reaction>
</comment>
<reference evidence="12 13" key="1">
    <citation type="submission" date="2020-08" db="EMBL/GenBank/DDBJ databases">
        <title>Genomic Encyclopedia of Type Strains, Phase IV (KMG-IV): sequencing the most valuable type-strain genomes for metagenomic binning, comparative biology and taxonomic classification.</title>
        <authorList>
            <person name="Goeker M."/>
        </authorList>
    </citation>
    <scope>NUCLEOTIDE SEQUENCE [LARGE SCALE GENOMIC DNA]</scope>
    <source>
        <strain evidence="12 13">DSM 22198</strain>
    </source>
</reference>
<dbReference type="AlphaFoldDB" id="A0A7X0AW59"/>
<keyword evidence="13" id="KW-1185">Reference proteome</keyword>
<dbReference type="InterPro" id="IPR001509">
    <property type="entry name" value="Epimerase_deHydtase"/>
</dbReference>
<comment type="pathway">
    <text evidence="3 10">Carbohydrate metabolism; galactose metabolism.</text>
</comment>
<dbReference type="Pfam" id="PF01370">
    <property type="entry name" value="Epimerase"/>
    <property type="match status" value="1"/>
</dbReference>
<evidence type="ECO:0000256" key="3">
    <source>
        <dbReference type="ARBA" id="ARBA00004947"/>
    </source>
</evidence>
<evidence type="ECO:0000313" key="13">
    <source>
        <dbReference type="Proteomes" id="UP000539175"/>
    </source>
</evidence>
<comment type="cofactor">
    <cofactor evidence="2 10">
        <name>NAD(+)</name>
        <dbReference type="ChEBI" id="CHEBI:57540"/>
    </cofactor>
</comment>
<evidence type="ECO:0000256" key="2">
    <source>
        <dbReference type="ARBA" id="ARBA00001911"/>
    </source>
</evidence>
<dbReference type="Gene3D" id="3.40.50.720">
    <property type="entry name" value="NAD(P)-binding Rossmann-like Domain"/>
    <property type="match status" value="1"/>
</dbReference>
<gene>
    <name evidence="12" type="ORF">FHS74_000322</name>
</gene>
<dbReference type="RefSeq" id="WP_246462848.1">
    <property type="nucleotide sequence ID" value="NZ_JACIIZ010000001.1"/>
</dbReference>
<evidence type="ECO:0000256" key="8">
    <source>
        <dbReference type="ARBA" id="ARBA00023235"/>
    </source>
</evidence>
<protein>
    <recommendedName>
        <fullName evidence="6 10">UDP-glucose 4-epimerase</fullName>
        <ecNumber evidence="5 10">5.1.3.2</ecNumber>
    </recommendedName>
</protein>
<feature type="domain" description="NAD-dependent epimerase/dehydratase" evidence="11">
    <location>
        <begin position="16"/>
        <end position="264"/>
    </location>
</feature>
<dbReference type="Gene3D" id="3.90.25.10">
    <property type="entry name" value="UDP-galactose 4-epimerase, domain 1"/>
    <property type="match status" value="1"/>
</dbReference>
<evidence type="ECO:0000259" key="11">
    <source>
        <dbReference type="Pfam" id="PF01370"/>
    </source>
</evidence>
<keyword evidence="7 10" id="KW-0520">NAD</keyword>
<dbReference type="NCBIfam" id="TIGR01179">
    <property type="entry name" value="galE"/>
    <property type="match status" value="1"/>
</dbReference>
<dbReference type="CDD" id="cd05247">
    <property type="entry name" value="UDP_G4E_1_SDR_e"/>
    <property type="match status" value="1"/>
</dbReference>
<evidence type="ECO:0000256" key="4">
    <source>
        <dbReference type="ARBA" id="ARBA00007637"/>
    </source>
</evidence>
<dbReference type="PANTHER" id="PTHR43725:SF53">
    <property type="entry name" value="UDP-ARABINOSE 4-EPIMERASE 1"/>
    <property type="match status" value="1"/>
</dbReference>
<dbReference type="InterPro" id="IPR036291">
    <property type="entry name" value="NAD(P)-bd_dom_sf"/>
</dbReference>
<comment type="caution">
    <text evidence="12">The sequence shown here is derived from an EMBL/GenBank/DDBJ whole genome shotgun (WGS) entry which is preliminary data.</text>
</comment>
<organism evidence="12 13">
    <name type="scientific">Nitrospirillum iridis</name>
    <dbReference type="NCBI Taxonomy" id="765888"/>
    <lineage>
        <taxon>Bacteria</taxon>
        <taxon>Pseudomonadati</taxon>
        <taxon>Pseudomonadota</taxon>
        <taxon>Alphaproteobacteria</taxon>
        <taxon>Rhodospirillales</taxon>
        <taxon>Azospirillaceae</taxon>
        <taxon>Nitrospirillum</taxon>
    </lineage>
</organism>
<dbReference type="UniPathway" id="UPA00214"/>
<keyword evidence="8 10" id="KW-0413">Isomerase</keyword>
<sequence>MPALPHSPAMARVRSVLVTGGAGYIGSHTCKALARAGYLPVTYDSLQTGHADAVRWGPLVRGDIRDAATLAGTIAEYGPVAVMHFAASAYVADSIADPAAYYDNNVAGSLCLLNAMRAVGLDALVFSSSCATYGPVDTLPVTEETPQRPVSPYGRTKLMVEHILEDYGRAYGLRSAALRYFNAAGADPDGEIGERHDPEPHLLPRALLVALGRLPHLAINGDDYDTPDGTCLRDFVHVSDLARGHVLALEHLLRGGPSLRLNLGTGRATSIRDLVRAVERVSGRPVPCQISPRRPGDPPAVYAAPDKARAILGFTTAFNDIDAIAATAWRFLLTSAASHAQPPEERQA</sequence>